<evidence type="ECO:0000256" key="5">
    <source>
        <dbReference type="ARBA" id="ARBA00023163"/>
    </source>
</evidence>
<evidence type="ECO:0000256" key="6">
    <source>
        <dbReference type="SAM" id="Phobius"/>
    </source>
</evidence>
<keyword evidence="11" id="KW-1185">Reference proteome</keyword>
<organism evidence="10 11">
    <name type="scientific">Renibacterium salmoninarum (strain ATCC 33209 / DSM 20767 / JCM 11484 / NBRC 15589 / NCIMB 2235)</name>
    <dbReference type="NCBI Taxonomy" id="288705"/>
    <lineage>
        <taxon>Bacteria</taxon>
        <taxon>Bacillati</taxon>
        <taxon>Actinomycetota</taxon>
        <taxon>Actinomycetes</taxon>
        <taxon>Micrococcales</taxon>
        <taxon>Micrococcaceae</taxon>
        <taxon>Renibacterium</taxon>
    </lineage>
</organism>
<keyword evidence="6" id="KW-0812">Transmembrane</keyword>
<gene>
    <name evidence="10" type="primary">sigL</name>
    <name evidence="10" type="ordered locus">RSal33209_1571</name>
</gene>
<dbReference type="InterPro" id="IPR007630">
    <property type="entry name" value="RNA_pol_sigma70_r4"/>
</dbReference>
<dbReference type="CDD" id="cd06171">
    <property type="entry name" value="Sigma70_r4"/>
    <property type="match status" value="1"/>
</dbReference>
<dbReference type="InterPro" id="IPR014284">
    <property type="entry name" value="RNA_pol_sigma-70_dom"/>
</dbReference>
<protein>
    <submittedName>
        <fullName evidence="10">RNA polymerase sigma factor</fullName>
    </submittedName>
</protein>
<dbReference type="AlphaFoldDB" id="A9WR01"/>
<dbReference type="SUPFAM" id="SSF88946">
    <property type="entry name" value="Sigma2 domain of RNA polymerase sigma factors"/>
    <property type="match status" value="1"/>
</dbReference>
<feature type="domain" description="RNA polymerase sigma-70 region 4" evidence="8">
    <location>
        <begin position="119"/>
        <end position="164"/>
    </location>
</feature>
<keyword evidence="2" id="KW-0805">Transcription regulation</keyword>
<dbReference type="InterPro" id="IPR039425">
    <property type="entry name" value="RNA_pol_sigma-70-like"/>
</dbReference>
<dbReference type="PANTHER" id="PTHR43133:SF52">
    <property type="entry name" value="ECF RNA POLYMERASE SIGMA FACTOR SIGL"/>
    <property type="match status" value="1"/>
</dbReference>
<dbReference type="InterPro" id="IPR041916">
    <property type="entry name" value="Anti_sigma_zinc_sf"/>
</dbReference>
<evidence type="ECO:0000313" key="10">
    <source>
        <dbReference type="EMBL" id="ABY23307.1"/>
    </source>
</evidence>
<name>A9WR01_RENSM</name>
<keyword evidence="5" id="KW-0804">Transcription</keyword>
<dbReference type="InterPro" id="IPR013325">
    <property type="entry name" value="RNA_pol_sigma_r2"/>
</dbReference>
<dbReference type="PANTHER" id="PTHR43133">
    <property type="entry name" value="RNA POLYMERASE ECF-TYPE SIGMA FACTO"/>
    <property type="match status" value="1"/>
</dbReference>
<dbReference type="GO" id="GO:0003677">
    <property type="term" value="F:DNA binding"/>
    <property type="evidence" value="ECO:0007669"/>
    <property type="project" value="UniProtKB-KW"/>
</dbReference>
<dbReference type="SUPFAM" id="SSF88659">
    <property type="entry name" value="Sigma3 and sigma4 domains of RNA polymerase sigma factors"/>
    <property type="match status" value="1"/>
</dbReference>
<dbReference type="InterPro" id="IPR036388">
    <property type="entry name" value="WH-like_DNA-bd_sf"/>
</dbReference>
<dbReference type="GO" id="GO:0006352">
    <property type="term" value="P:DNA-templated transcription initiation"/>
    <property type="evidence" value="ECO:0007669"/>
    <property type="project" value="InterPro"/>
</dbReference>
<keyword evidence="6" id="KW-0472">Membrane</keyword>
<reference evidence="11" key="1">
    <citation type="journal article" date="2008" name="J. Bacteriol.">
        <title>Genome sequence of the fish pathogen Renibacterium salmoninarum suggests reductive evolution away from an environmental Arthrobacter ancestor.</title>
        <authorList>
            <person name="Wiens G.D."/>
            <person name="Rockey D.D."/>
            <person name="Wu Z."/>
            <person name="Chang J."/>
            <person name="Levy R."/>
            <person name="Crane S."/>
            <person name="Chen D.S."/>
            <person name="Capri G.R."/>
            <person name="Burnett J.R."/>
            <person name="Sudheesh P.S."/>
            <person name="Schipma M.J."/>
            <person name="Burd H."/>
            <person name="Bhattacharyya A."/>
            <person name="Rhodes L.D."/>
            <person name="Kaul R."/>
            <person name="Strom M.S."/>
        </authorList>
    </citation>
    <scope>NUCLEOTIDE SEQUENCE [LARGE SCALE GENOMIC DNA]</scope>
    <source>
        <strain evidence="11">ATCC 33209 / DSM 20767 / JCM 11484 / NBRC 15589 / NCIMB 2235</strain>
    </source>
</reference>
<dbReference type="Pfam" id="PF13490">
    <property type="entry name" value="zf-HC2"/>
    <property type="match status" value="1"/>
</dbReference>
<dbReference type="GO" id="GO:0016987">
    <property type="term" value="F:sigma factor activity"/>
    <property type="evidence" value="ECO:0007669"/>
    <property type="project" value="UniProtKB-KW"/>
</dbReference>
<accession>A9WR01</accession>
<dbReference type="EMBL" id="CP000910">
    <property type="protein sequence ID" value="ABY23307.1"/>
    <property type="molecule type" value="Genomic_DNA"/>
</dbReference>
<dbReference type="Gene3D" id="1.10.10.10">
    <property type="entry name" value="Winged helix-like DNA-binding domain superfamily/Winged helix DNA-binding domain"/>
    <property type="match status" value="1"/>
</dbReference>
<evidence type="ECO:0000256" key="3">
    <source>
        <dbReference type="ARBA" id="ARBA00023082"/>
    </source>
</evidence>
<feature type="transmembrane region" description="Helical" evidence="6">
    <location>
        <begin position="272"/>
        <end position="293"/>
    </location>
</feature>
<feature type="domain" description="Putative zinc-finger" evidence="9">
    <location>
        <begin position="191"/>
        <end position="216"/>
    </location>
</feature>
<dbReference type="InterPro" id="IPR007627">
    <property type="entry name" value="RNA_pol_sigma70_r2"/>
</dbReference>
<evidence type="ECO:0000259" key="8">
    <source>
        <dbReference type="Pfam" id="PF04545"/>
    </source>
</evidence>
<feature type="domain" description="RNA polymerase sigma-70 region 2" evidence="7">
    <location>
        <begin position="24"/>
        <end position="90"/>
    </location>
</feature>
<comment type="similarity">
    <text evidence="1">Belongs to the sigma-70 factor family. ECF subfamily.</text>
</comment>
<dbReference type="HOGENOM" id="CLU_665444_0_0_11"/>
<dbReference type="STRING" id="288705.RSal33209_1571"/>
<dbReference type="Pfam" id="PF04545">
    <property type="entry name" value="Sigma70_r4"/>
    <property type="match status" value="1"/>
</dbReference>
<sequence>MGGKPMGSDHAEVQEEMLCTLHGAHAAELGRFVNRLTGDHAYAEDVTQETLFRAWQRPAILERPEAAVRAWLFTVARNLVVDDWRSARRRHEVGAESPPEQHQADATDRVLDSWLVTDALACLSLEHREVLVHGYYRALSVREISQTLDIPEGTVKSRMHYALRANEARTARERGDPMTDHNDSLAQWDAAYVLGALSPAERHEFEIHLSSCARCAASVAELAGMPGILAALPAAAQAEALLRSEAEPVQASANVLPMLARRARKSKVRRRLMTVAAGIAVAAAATTVTVVALPASPISQVQANAVPLNFSAIDAQPVTVSGKALPVSWGTQIEWRCSYAASQSTPGYTGGASTPFQLVVVDRNGKETVAASWDSSDGSVVSPVTTIDTPLTEISKIEVRWANSGKVVVSAKL</sequence>
<keyword evidence="3" id="KW-0731">Sigma factor</keyword>
<dbReference type="KEGG" id="rsa:RSal33209_1571"/>
<evidence type="ECO:0000256" key="2">
    <source>
        <dbReference type="ARBA" id="ARBA00023015"/>
    </source>
</evidence>
<dbReference type="Gene3D" id="1.10.10.1320">
    <property type="entry name" value="Anti-sigma factor, zinc-finger domain"/>
    <property type="match status" value="1"/>
</dbReference>
<keyword evidence="6" id="KW-1133">Transmembrane helix</keyword>
<dbReference type="Gene3D" id="1.10.1740.10">
    <property type="match status" value="1"/>
</dbReference>
<dbReference type="NCBIfam" id="TIGR02937">
    <property type="entry name" value="sigma70-ECF"/>
    <property type="match status" value="1"/>
</dbReference>
<dbReference type="Pfam" id="PF04542">
    <property type="entry name" value="Sigma70_r2"/>
    <property type="match status" value="1"/>
</dbReference>
<dbReference type="eggNOG" id="COG1595">
    <property type="taxonomic scope" value="Bacteria"/>
</dbReference>
<dbReference type="Proteomes" id="UP000002007">
    <property type="component" value="Chromosome"/>
</dbReference>
<proteinExistence type="inferred from homology"/>
<evidence type="ECO:0000256" key="1">
    <source>
        <dbReference type="ARBA" id="ARBA00010641"/>
    </source>
</evidence>
<keyword evidence="4" id="KW-0238">DNA-binding</keyword>
<evidence type="ECO:0000313" key="11">
    <source>
        <dbReference type="Proteomes" id="UP000002007"/>
    </source>
</evidence>
<evidence type="ECO:0000256" key="4">
    <source>
        <dbReference type="ARBA" id="ARBA00023125"/>
    </source>
</evidence>
<dbReference type="InterPro" id="IPR027383">
    <property type="entry name" value="Znf_put"/>
</dbReference>
<dbReference type="InterPro" id="IPR013324">
    <property type="entry name" value="RNA_pol_sigma_r3/r4-like"/>
</dbReference>
<evidence type="ECO:0000259" key="7">
    <source>
        <dbReference type="Pfam" id="PF04542"/>
    </source>
</evidence>
<evidence type="ECO:0000259" key="9">
    <source>
        <dbReference type="Pfam" id="PF13490"/>
    </source>
</evidence>